<dbReference type="KEGG" id="nre:BES08_16180"/>
<dbReference type="AlphaFoldDB" id="A0A1D8A7R6"/>
<dbReference type="CDD" id="cd03809">
    <property type="entry name" value="GT4_MtfB-like"/>
    <property type="match status" value="1"/>
</dbReference>
<sequence>MLPVYINGKFYSGGLNGVHRVADRLVREIDARLGVPGAPRVTLLLPTRDGGDWKPMLRNIAVRELDEVASQYWEQRRLPALSSDGVLVNLANLAPLRHRRKVTLIHDAQFLFPDSSYPLRQRVGYRFLAPRMARSSAAVLTVSDYSRRVLDVMGVSAARRTHVLYNGADHILEDDADCSVLAAHGLALRGYALMFGSPKAYKNNAVVFAAYARKAPAGVPLVVVGASRDALAAAGLAVPEDAIFVGPCGDAALRALYAGARCLLCPSRTEGFGLPPLEAMLCGTPAVVAPAGAMPEVCRDAVLYADVDDPASWAQAIAALDPAGPLFAHKVESGLARAGEFTWGRAGAELLDTILTLSDRSWRNLA</sequence>
<evidence type="ECO:0000256" key="1">
    <source>
        <dbReference type="ARBA" id="ARBA00022679"/>
    </source>
</evidence>
<evidence type="ECO:0000313" key="2">
    <source>
        <dbReference type="EMBL" id="AOR78120.1"/>
    </source>
</evidence>
<dbReference type="PANTHER" id="PTHR46401">
    <property type="entry name" value="GLYCOSYLTRANSFERASE WBBK-RELATED"/>
    <property type="match status" value="1"/>
</dbReference>
<dbReference type="Proteomes" id="UP000094626">
    <property type="component" value="Chromosome"/>
</dbReference>
<organism evidence="2 3">
    <name type="scientific">Novosphingobium resinovorum</name>
    <dbReference type="NCBI Taxonomy" id="158500"/>
    <lineage>
        <taxon>Bacteria</taxon>
        <taxon>Pseudomonadati</taxon>
        <taxon>Pseudomonadota</taxon>
        <taxon>Alphaproteobacteria</taxon>
        <taxon>Sphingomonadales</taxon>
        <taxon>Sphingomonadaceae</taxon>
        <taxon>Novosphingobium</taxon>
    </lineage>
</organism>
<dbReference type="GO" id="GO:0016757">
    <property type="term" value="F:glycosyltransferase activity"/>
    <property type="evidence" value="ECO:0007669"/>
    <property type="project" value="TreeGrafter"/>
</dbReference>
<dbReference type="Pfam" id="PF13692">
    <property type="entry name" value="Glyco_trans_1_4"/>
    <property type="match status" value="1"/>
</dbReference>
<dbReference type="EMBL" id="CP017075">
    <property type="protein sequence ID" value="AOR78120.1"/>
    <property type="molecule type" value="Genomic_DNA"/>
</dbReference>
<dbReference type="RefSeq" id="WP_069708922.1">
    <property type="nucleotide sequence ID" value="NZ_CP017075.1"/>
</dbReference>
<dbReference type="GO" id="GO:0009103">
    <property type="term" value="P:lipopolysaccharide biosynthetic process"/>
    <property type="evidence" value="ECO:0007669"/>
    <property type="project" value="TreeGrafter"/>
</dbReference>
<dbReference type="PANTHER" id="PTHR46401:SF2">
    <property type="entry name" value="GLYCOSYLTRANSFERASE WBBK-RELATED"/>
    <property type="match status" value="1"/>
</dbReference>
<protein>
    <recommendedName>
        <fullName evidence="4">Mannosyltransferase</fullName>
    </recommendedName>
</protein>
<keyword evidence="1" id="KW-0808">Transferase</keyword>
<proteinExistence type="predicted"/>
<evidence type="ECO:0000313" key="3">
    <source>
        <dbReference type="Proteomes" id="UP000094626"/>
    </source>
</evidence>
<evidence type="ECO:0008006" key="4">
    <source>
        <dbReference type="Google" id="ProtNLM"/>
    </source>
</evidence>
<reference evidence="3" key="1">
    <citation type="journal article" date="2017" name="J. Biotechnol.">
        <title>Complete genome sequence of Novosphingobium resinovorum SA1, a versatile xenobiotic-degrading bacterium capable of utilizing sulfanilic acid.</title>
        <authorList>
            <person name="Hegedus B."/>
            <person name="Kos P.B."/>
            <person name="Balint B."/>
            <person name="Maroti G."/>
            <person name="Gan H.M."/>
            <person name="Perei K."/>
            <person name="Rakhely G."/>
        </authorList>
    </citation>
    <scope>NUCLEOTIDE SEQUENCE [LARGE SCALE GENOMIC DNA]</scope>
    <source>
        <strain evidence="3">SA1</strain>
    </source>
</reference>
<dbReference type="SUPFAM" id="SSF53756">
    <property type="entry name" value="UDP-Glycosyltransferase/glycogen phosphorylase"/>
    <property type="match status" value="1"/>
</dbReference>
<accession>A0A1D8A7R6</accession>
<dbReference type="Gene3D" id="3.40.50.2000">
    <property type="entry name" value="Glycogen Phosphorylase B"/>
    <property type="match status" value="1"/>
</dbReference>
<keyword evidence="3" id="KW-1185">Reference proteome</keyword>
<name>A0A1D8A7R6_9SPHN</name>
<gene>
    <name evidence="2" type="ORF">BES08_16180</name>
</gene>